<evidence type="ECO:0000259" key="3">
    <source>
        <dbReference type="PROSITE" id="PS50197"/>
    </source>
</evidence>
<dbReference type="InterPro" id="IPR052651">
    <property type="entry name" value="WDR81"/>
</dbReference>
<feature type="compositionally biased region" description="Acidic residues" evidence="2">
    <location>
        <begin position="1167"/>
        <end position="1177"/>
    </location>
</feature>
<sequence length="2081" mass="234274">MDMDLESRINQILGIAVSYIKVKDETEALCLVHHRWLDELISHKNVPSTFPLHDKLSDTEVKILLHQSSTTVVPPWSLVSVQLVLKRKGNVRRISWVQQNKQRKQQSSPENLTYSQLIHYVMETNYRNTWKEASTRYQGIEQQKQLKIAEYESYNQAVQDAIQKLYGCPIVRTGSSFQDTDFETSHLENCSVQTSSENGNCHPNIVSALCAVESEACFCIIQRHNAFSLQDCVRFSPAVLGSSSSRCLFVVYQLLHVIRTLHDLGLHLGEITLADVGIKQNLWISVTPRPWPYLWQEAEDFERKLGSRTENTQASYDDKLSITFSHSTKPYDIPCSIVQHSEVKGEDSLHYKCTNRAVDCPYCKKQSTEKVLFNKVEYLNTLVDHWVRGWLTNFDYLMELNKLAGREVGNPQYHAVLPWIMDFSIPVGGWRDLSKSKFRLTKGDTQLDLTYESAVSHSIYTSSSTRNFELVGSVSQVPHHVSDVLSDITYYVYMARRMPKSILCQHVRSKWVPGEYPSSVQRLQEWTPEECIPEFYTDPIIFYSIHDDLPDLGVPWWCDDPEDFIEKHRAALESDHVSEKLHHWIDLTFGYRLSGSAAVKSKNVFLPLVDQHTTIVNNGMVQLFTHPHPHKLTPSYYLSRTAPKTFRLPSQKLLFPAIAKKKTVADNTEKESGSDPKESGDEDSLSEGGSKVPRRLSLMSKPSTPQFATEVSKGDFRPENQTVVLPKDYNPLAALNQLESLYSFTERTMNTVPSADKSQSEEEEKDRPHHRRSRDMKVLGCLIAEIVLSFRLRILPKKVPLDERYSFIQRQMKAYFHEVPRCFHYVLKLLLQVDLNEQETKPGEKISNGMFYYPSVTSDGLPPPSAHQLLQPLICILPFPSSFPIFYSYLCQINKYFSILNSTVALSVPSDTDDKEIQSSAEAVIILTAKTLPTLLPKLNPEGLDILAPYLQEIFEGSKTSLLASWHLFSVIAQELGPQQTVQKLLPTLTRLFDPDVPSQKHLKLYHRSYLLQLIVRLGLQTFLAHFTTVLIEAIGGYRDFFSGETQRMRGVDVPDIVTRKGSHLHSPELEQLVPDTLECDETGLVLDEPLSPYDDDSSQTESHPPEMKNNGNATDAEPEIFVLDNHSEEQESEQSKCYPEIHETFEDSGESTENGFSRYIKKELENWEPVDNLEQDESGKEQPDDDDATSGEADAQNQTLLPKLESEDKISAYSSSVPNLPSTFCHWPPEEAQGDDKKTPPSESFEVEGLISSEPKEVTPTKKLTPCLRITDSLQDKPRPLPPQYNISDVAAESVIWLAHRLGPVLTAKYLTRNLVRMLTLCYVGPEQLTSVEKLGKEDIQSQNLTISKKWVLGDESASKVLECLSATAALYGEHFIILQYLPHVADLVSSVTKVSLCKRRLTETLEAGLIGAMALVVHIIPYLSDSTLMDQLQDVIIKDIIYPVVRLVSSLRITFPRGVQSRTIVTHKLIDSLYMLGLRIGFEMTRKYLSLVLQRFFASFDRAYENHENNDKLELSTSNTFLFGGTPQSAEDYLEIKKNSQTNEYTIGTPVRISNLIIGSKTSIDSLSPPTKEEKPTTSDTLNLQTPNTKGEKSSPSNPIRAKALEEIKQVFTPELAYLSYIPFCKLAGGIHMEQTLKNDELIRHLCMTYDNEISNEASGLHSSDETEKLSKSHQRMPSLGLEEGIASGEFGKNVAIVGNRIDIQLGEESHLVVGGEKLVTSAMSENTRTAEMPKFDISMIMKKMDNNQRHLKGNWLAYWEHEIGRSDKDFKFNFKQIKLQAFTGHTGGVRAIEILDNENSFLTGSKDKTVKLWALRSCGDGNTLSSCQWTYLHHKKSVFSVTFLESLRLVGSCDSTVHIWDPFVGTCLKQLDSSKATPVTVLSAMPAPSTTLLAATSNSTIRCLDTRTCSYMHEFKVSLGPAGVIRTMAVSPNGNWLAVGHSSGVLSVLDVRTGMLFGSWVAHENEVLQVKAFNSKYFVSSSLDHSLTVWSAEDTKTKCYLRGSSEPVTCLNFYKSEVITGTTANRVGIYSSLNSQASLSSTRLRSDTFKGVLTAMAVLPLNRLLLLGADNGLVSLFC</sequence>
<name>A0ABM1SSB8_LIMPO</name>
<feature type="repeat" description="WD" evidence="1">
    <location>
        <begin position="1834"/>
        <end position="1864"/>
    </location>
</feature>
<keyword evidence="1" id="KW-0853">WD repeat</keyword>
<evidence type="ECO:0000313" key="4">
    <source>
        <dbReference type="Proteomes" id="UP000694941"/>
    </source>
</evidence>
<feature type="compositionally biased region" description="Polar residues" evidence="2">
    <location>
        <begin position="700"/>
        <end position="709"/>
    </location>
</feature>
<dbReference type="SUPFAM" id="SSF50978">
    <property type="entry name" value="WD40 repeat-like"/>
    <property type="match status" value="1"/>
</dbReference>
<dbReference type="InterPro" id="IPR015943">
    <property type="entry name" value="WD40/YVTN_repeat-like_dom_sf"/>
</dbReference>
<evidence type="ECO:0000313" key="5">
    <source>
        <dbReference type="RefSeq" id="XP_022246524.1"/>
    </source>
</evidence>
<dbReference type="PANTHER" id="PTHR44662:SF1">
    <property type="entry name" value="WD REPEAT-CONTAINING PROTEIN 81"/>
    <property type="match status" value="1"/>
</dbReference>
<dbReference type="Pfam" id="PF00400">
    <property type="entry name" value="WD40"/>
    <property type="match status" value="2"/>
</dbReference>
<evidence type="ECO:0000256" key="2">
    <source>
        <dbReference type="SAM" id="MobiDB-lite"/>
    </source>
</evidence>
<protein>
    <submittedName>
        <fullName evidence="5">WD repeat-containing protein 81-like isoform X2</fullName>
    </submittedName>
</protein>
<dbReference type="PANTHER" id="PTHR44662">
    <property type="entry name" value="WD REPEAT-CONTAINING PROTEIN 81"/>
    <property type="match status" value="1"/>
</dbReference>
<feature type="region of interest" description="Disordered" evidence="2">
    <location>
        <begin position="1222"/>
        <end position="1244"/>
    </location>
</feature>
<feature type="region of interest" description="Disordered" evidence="2">
    <location>
        <begin position="751"/>
        <end position="773"/>
    </location>
</feature>
<dbReference type="SMART" id="SM01026">
    <property type="entry name" value="Beach"/>
    <property type="match status" value="1"/>
</dbReference>
<dbReference type="InterPro" id="IPR036322">
    <property type="entry name" value="WD40_repeat_dom_sf"/>
</dbReference>
<feature type="domain" description="BEACH" evidence="3">
    <location>
        <begin position="371"/>
        <end position="662"/>
    </location>
</feature>
<dbReference type="PROSITE" id="PS50197">
    <property type="entry name" value="BEACH"/>
    <property type="match status" value="1"/>
</dbReference>
<evidence type="ECO:0000256" key="1">
    <source>
        <dbReference type="PROSITE-ProRule" id="PRU00221"/>
    </source>
</evidence>
<dbReference type="GeneID" id="106463341"/>
<dbReference type="PROSITE" id="PS50082">
    <property type="entry name" value="WD_REPEATS_2"/>
    <property type="match status" value="2"/>
</dbReference>
<dbReference type="Gene3D" id="2.130.10.10">
    <property type="entry name" value="YVTN repeat-like/Quinoprotein amine dehydrogenase"/>
    <property type="match status" value="2"/>
</dbReference>
<proteinExistence type="predicted"/>
<dbReference type="PROSITE" id="PS50294">
    <property type="entry name" value="WD_REPEATS_REGION"/>
    <property type="match status" value="1"/>
</dbReference>
<feature type="repeat" description="WD" evidence="1">
    <location>
        <begin position="1785"/>
        <end position="1820"/>
    </location>
</feature>
<dbReference type="InterPro" id="IPR036372">
    <property type="entry name" value="BEACH_dom_sf"/>
</dbReference>
<gene>
    <name evidence="5" type="primary">LOC106463341</name>
</gene>
<feature type="region of interest" description="Disordered" evidence="2">
    <location>
        <begin position="1087"/>
        <end position="1115"/>
    </location>
</feature>
<reference evidence="5" key="1">
    <citation type="submission" date="2025-08" db="UniProtKB">
        <authorList>
            <consortium name="RefSeq"/>
        </authorList>
    </citation>
    <scope>IDENTIFICATION</scope>
    <source>
        <tissue evidence="5">Muscle</tissue>
    </source>
</reference>
<feature type="region of interest" description="Disordered" evidence="2">
    <location>
        <begin position="1566"/>
        <end position="1600"/>
    </location>
</feature>
<dbReference type="RefSeq" id="XP_022246524.1">
    <property type="nucleotide sequence ID" value="XM_022390816.1"/>
</dbReference>
<feature type="region of interest" description="Disordered" evidence="2">
    <location>
        <begin position="1166"/>
        <end position="1204"/>
    </location>
</feature>
<accession>A0ABM1SSB8</accession>
<dbReference type="CDD" id="cd06071">
    <property type="entry name" value="Beach"/>
    <property type="match status" value="1"/>
</dbReference>
<feature type="compositionally biased region" description="Polar residues" evidence="2">
    <location>
        <begin position="1580"/>
        <end position="1600"/>
    </location>
</feature>
<dbReference type="Gene3D" id="1.10.1540.10">
    <property type="entry name" value="BEACH domain"/>
    <property type="match status" value="1"/>
</dbReference>
<organism evidence="4 5">
    <name type="scientific">Limulus polyphemus</name>
    <name type="common">Atlantic horseshoe crab</name>
    <dbReference type="NCBI Taxonomy" id="6850"/>
    <lineage>
        <taxon>Eukaryota</taxon>
        <taxon>Metazoa</taxon>
        <taxon>Ecdysozoa</taxon>
        <taxon>Arthropoda</taxon>
        <taxon>Chelicerata</taxon>
        <taxon>Merostomata</taxon>
        <taxon>Xiphosura</taxon>
        <taxon>Limulidae</taxon>
        <taxon>Limulus</taxon>
    </lineage>
</organism>
<dbReference type="InterPro" id="IPR001680">
    <property type="entry name" value="WD40_rpt"/>
</dbReference>
<dbReference type="Proteomes" id="UP000694941">
    <property type="component" value="Unplaced"/>
</dbReference>
<feature type="compositionally biased region" description="Basic and acidic residues" evidence="2">
    <location>
        <begin position="664"/>
        <end position="679"/>
    </location>
</feature>
<dbReference type="SUPFAM" id="SSF81837">
    <property type="entry name" value="BEACH domain"/>
    <property type="match status" value="1"/>
</dbReference>
<keyword evidence="4" id="KW-1185">Reference proteome</keyword>
<dbReference type="Pfam" id="PF02138">
    <property type="entry name" value="Beach"/>
    <property type="match status" value="1"/>
</dbReference>
<feature type="region of interest" description="Disordered" evidence="2">
    <location>
        <begin position="664"/>
        <end position="715"/>
    </location>
</feature>
<dbReference type="InterPro" id="IPR000409">
    <property type="entry name" value="BEACH_dom"/>
</dbReference>
<dbReference type="SMART" id="SM00320">
    <property type="entry name" value="WD40"/>
    <property type="match status" value="7"/>
</dbReference>